<accession>A0ABR2K7I6</accession>
<dbReference type="PANTHER" id="PTHR11060">
    <property type="entry name" value="PROTEIN MEMO1"/>
    <property type="match status" value="1"/>
</dbReference>
<dbReference type="Gene3D" id="3.40.830.10">
    <property type="entry name" value="LigB-like"/>
    <property type="match status" value="1"/>
</dbReference>
<reference evidence="2 3" key="1">
    <citation type="submission" date="2024-04" db="EMBL/GenBank/DDBJ databases">
        <title>Tritrichomonas musculus Genome.</title>
        <authorList>
            <person name="Alves-Ferreira E."/>
            <person name="Grigg M."/>
            <person name="Lorenzi H."/>
            <person name="Galac M."/>
        </authorList>
    </citation>
    <scope>NUCLEOTIDE SEQUENCE [LARGE SCALE GENOMIC DNA]</scope>
    <source>
        <strain evidence="2 3">EAF2021</strain>
    </source>
</reference>
<dbReference type="NCBIfam" id="TIGR04336">
    <property type="entry name" value="AmmeMemoSam_B"/>
    <property type="match status" value="1"/>
</dbReference>
<organism evidence="2 3">
    <name type="scientific">Tritrichomonas musculus</name>
    <dbReference type="NCBI Taxonomy" id="1915356"/>
    <lineage>
        <taxon>Eukaryota</taxon>
        <taxon>Metamonada</taxon>
        <taxon>Parabasalia</taxon>
        <taxon>Tritrichomonadida</taxon>
        <taxon>Tritrichomonadidae</taxon>
        <taxon>Tritrichomonas</taxon>
    </lineage>
</organism>
<sequence>MLRATHMNSWYPSGQQLDNMLKNAYDEAKLCPGSGLIKAIIVPHAGYRFCVKTSMNAFRNLDPSAYDRVFVLGPSHQIPISNCTIADATSAESPYGEIPFDTEVCNTLTSKYPKLFKKLDRETASIEHSMEMEFPLLKYVFKNKPFKVVPIMIGQLSFDACTATAEALSEFVTDPKTLLVISSDFCHWGGRFGYTYLPSIDGQVYEKISKLDHDGADMISTGDPKQFKQYLDKTKNTICGRNAILIMMNIFKGKHAQFLHYSQSSQITSKSDSSVSYFSAILRE</sequence>
<dbReference type="PANTHER" id="PTHR11060:SF0">
    <property type="entry name" value="PROTEIN MEMO1"/>
    <property type="match status" value="1"/>
</dbReference>
<evidence type="ECO:0000313" key="2">
    <source>
        <dbReference type="EMBL" id="KAK8887019.1"/>
    </source>
</evidence>
<dbReference type="EMBL" id="JAPFFF010000006">
    <property type="protein sequence ID" value="KAK8887019.1"/>
    <property type="molecule type" value="Genomic_DNA"/>
</dbReference>
<gene>
    <name evidence="2" type="ORF">M9Y10_038054</name>
</gene>
<dbReference type="HAMAP" id="MF_00055">
    <property type="entry name" value="MEMO1"/>
    <property type="match status" value="1"/>
</dbReference>
<name>A0ABR2K7I6_9EUKA</name>
<comment type="caution">
    <text evidence="2">The sequence shown here is derived from an EMBL/GenBank/DDBJ whole genome shotgun (WGS) entry which is preliminary data.</text>
</comment>
<dbReference type="InterPro" id="IPR002737">
    <property type="entry name" value="MEMO1_fam"/>
</dbReference>
<protein>
    <recommendedName>
        <fullName evidence="4">Protein MEMO1</fullName>
    </recommendedName>
</protein>
<evidence type="ECO:0000256" key="1">
    <source>
        <dbReference type="ARBA" id="ARBA00006315"/>
    </source>
</evidence>
<dbReference type="Pfam" id="PF01875">
    <property type="entry name" value="Memo"/>
    <property type="match status" value="1"/>
</dbReference>
<proteinExistence type="inferred from homology"/>
<evidence type="ECO:0008006" key="4">
    <source>
        <dbReference type="Google" id="ProtNLM"/>
    </source>
</evidence>
<keyword evidence="3" id="KW-1185">Reference proteome</keyword>
<dbReference type="CDD" id="cd07361">
    <property type="entry name" value="MEMO_like"/>
    <property type="match status" value="1"/>
</dbReference>
<evidence type="ECO:0000313" key="3">
    <source>
        <dbReference type="Proteomes" id="UP001470230"/>
    </source>
</evidence>
<dbReference type="Proteomes" id="UP001470230">
    <property type="component" value="Unassembled WGS sequence"/>
</dbReference>
<comment type="similarity">
    <text evidence="1">Belongs to the MEMO1 family.</text>
</comment>